<dbReference type="AlphaFoldDB" id="A0A1P8WGC4"/>
<dbReference type="OrthoDB" id="244263at2"/>
<evidence type="ECO:0000313" key="1">
    <source>
        <dbReference type="EMBL" id="APZ93121.1"/>
    </source>
</evidence>
<gene>
    <name evidence="1" type="ORF">Fuma_02737</name>
</gene>
<reference evidence="1 2" key="1">
    <citation type="journal article" date="2016" name="Front. Microbiol.">
        <title>Fuerstia marisgermanicae gen. nov., sp. nov., an Unusual Member of the Phylum Planctomycetes from the German Wadden Sea.</title>
        <authorList>
            <person name="Kohn T."/>
            <person name="Heuer A."/>
            <person name="Jogler M."/>
            <person name="Vollmers J."/>
            <person name="Boedeker C."/>
            <person name="Bunk B."/>
            <person name="Rast P."/>
            <person name="Borchert D."/>
            <person name="Glockner I."/>
            <person name="Freese H.M."/>
            <person name="Klenk H.P."/>
            <person name="Overmann J."/>
            <person name="Kaster A.K."/>
            <person name="Rohde M."/>
            <person name="Wiegand S."/>
            <person name="Jogler C."/>
        </authorList>
    </citation>
    <scope>NUCLEOTIDE SEQUENCE [LARGE SCALE GENOMIC DNA]</scope>
    <source>
        <strain evidence="1 2">NH11</strain>
    </source>
</reference>
<dbReference type="EMBL" id="CP017641">
    <property type="protein sequence ID" value="APZ93121.1"/>
    <property type="molecule type" value="Genomic_DNA"/>
</dbReference>
<proteinExistence type="predicted"/>
<protein>
    <submittedName>
        <fullName evidence="1">Uncharacterized protein</fullName>
    </submittedName>
</protein>
<dbReference type="KEGG" id="fmr:Fuma_02737"/>
<name>A0A1P8WGC4_9PLAN</name>
<evidence type="ECO:0000313" key="2">
    <source>
        <dbReference type="Proteomes" id="UP000187735"/>
    </source>
</evidence>
<organism evidence="1 2">
    <name type="scientific">Fuerstiella marisgermanici</name>
    <dbReference type="NCBI Taxonomy" id="1891926"/>
    <lineage>
        <taxon>Bacteria</taxon>
        <taxon>Pseudomonadati</taxon>
        <taxon>Planctomycetota</taxon>
        <taxon>Planctomycetia</taxon>
        <taxon>Planctomycetales</taxon>
        <taxon>Planctomycetaceae</taxon>
        <taxon>Fuerstiella</taxon>
    </lineage>
</organism>
<accession>A0A1P8WGC4</accession>
<dbReference type="RefSeq" id="WP_077024639.1">
    <property type="nucleotide sequence ID" value="NZ_CP017641.1"/>
</dbReference>
<keyword evidence="2" id="KW-1185">Reference proteome</keyword>
<dbReference type="Proteomes" id="UP000187735">
    <property type="component" value="Chromosome"/>
</dbReference>
<sequence>MPKSDAKQQIDETPPNARGGKRLKWPLLAIGLVALAPSLLTWSGQHKSILGFVNPELKQAVAFESITTHWWSPVKLTGVTVRDLTQAADENADATALVTIDSVSIQQPLWKLALSMGRGMEVTLQRPVVNLRVTDGVTNVEQTIAELFGESESSSGDSFPIVLNVEDGKVRLLPSGLQAGGVELATASIDGINGRVSTKQAKVGLPEIALAASLRTGDSNGAIAASHRPTTSVNPRIAAALDDIVSDQPLMPFTEAEVADLNSRNAEAAIKIDIQPATESGQRCLVEAHGLELSKIEPLLQRLMPGTRWDGTVSCRLDGLMTDSSDGSGFGGRTWLQGRDIRWRSNQWAAGESIALKDVTIQGACAIAEDGILINGLNVASALLDASGDGEVRLAQPDAVRTLQDAAAERSSSDQSIVNQAAAAATGKVTVQARLNVAALAAMLPKTLHVDDGVDIASAEVRVLCRVQSDVVKSGKQIDLLQKPGGFRWELVTQTSPIKATKDGRPIQVDSSVRLDALGHVGPNRMDVGRAMLSGTFGTVNVIPEDSGYAIDGVVKPLELWNQLKPVLDIPQPNITGDVTVKTRLQYVGDAIRLSGTTLQSNELQVTSRELKLRPAMPILEMLEGDLSVRGASAAVKTLVTPWHDAWWLSSDSNIVAELQAITGQRFALKAAVTPIAGSRSTDGYLEINDGRLTANLTADATTGAFLVESSTVQIPGLDARVTGAVSAPNGVLVTNLDADTQYDLSVLSQTILGDMSDSIQLLGSGRETILLRGSPILWTTAEVVRQTGQSDVSSDSLIRPFELAGRIPFSGGRLYGLALGPGEVRSQLKEGLLRAEPIHCSLGSGELDVMPQWDLNRGVIQLASGSRVQNLAVTPELCGEWLGYVAPMMTDAASLEGTLSARIQRFHYFVDQPNQSTVQGVLTIQNASASPGSSLGPLLQVLQLAGQTNAAGQRLELPAQEVTVVLNNGMVTHQGLEIQMADYRMTSSGSVGLNKQIQLELDVPLERSTADERGRSIKIPVGGTIGRPVLNTQGLLQNFGRQQIDETINKQLDRGLNRLLDKLR</sequence>